<comment type="caution">
    <text evidence="2">The sequence shown here is derived from an EMBL/GenBank/DDBJ whole genome shotgun (WGS) entry which is preliminary data.</text>
</comment>
<protein>
    <submittedName>
        <fullName evidence="2">Uncharacterized protein</fullName>
    </submittedName>
</protein>
<accession>A0AAW2VG83</accession>
<sequence length="61" mass="6636">MEAGGGGVEGEFSGEGPENPEYAASRGTFYQDREDLQSLMERAAEKGAQAAVRWLQEEGRE</sequence>
<reference evidence="2" key="1">
    <citation type="submission" date="2020-06" db="EMBL/GenBank/DDBJ databases">
        <authorList>
            <person name="Li T."/>
            <person name="Hu X."/>
            <person name="Zhang T."/>
            <person name="Song X."/>
            <person name="Zhang H."/>
            <person name="Dai N."/>
            <person name="Sheng W."/>
            <person name="Hou X."/>
            <person name="Wei L."/>
        </authorList>
    </citation>
    <scope>NUCLEOTIDE SEQUENCE</scope>
    <source>
        <strain evidence="2">KEN1</strain>
        <tissue evidence="2">Leaf</tissue>
    </source>
</reference>
<gene>
    <name evidence="2" type="ORF">Slati_3000600</name>
</gene>
<feature type="region of interest" description="Disordered" evidence="1">
    <location>
        <begin position="1"/>
        <end position="28"/>
    </location>
</feature>
<reference evidence="2" key="2">
    <citation type="journal article" date="2024" name="Plant">
        <title>Genomic evolution and insights into agronomic trait innovations of Sesamum species.</title>
        <authorList>
            <person name="Miao H."/>
            <person name="Wang L."/>
            <person name="Qu L."/>
            <person name="Liu H."/>
            <person name="Sun Y."/>
            <person name="Le M."/>
            <person name="Wang Q."/>
            <person name="Wei S."/>
            <person name="Zheng Y."/>
            <person name="Lin W."/>
            <person name="Duan Y."/>
            <person name="Cao H."/>
            <person name="Xiong S."/>
            <person name="Wang X."/>
            <person name="Wei L."/>
            <person name="Li C."/>
            <person name="Ma Q."/>
            <person name="Ju M."/>
            <person name="Zhao R."/>
            <person name="Li G."/>
            <person name="Mu C."/>
            <person name="Tian Q."/>
            <person name="Mei H."/>
            <person name="Zhang T."/>
            <person name="Gao T."/>
            <person name="Zhang H."/>
        </authorList>
    </citation>
    <scope>NUCLEOTIDE SEQUENCE</scope>
    <source>
        <strain evidence="2">KEN1</strain>
    </source>
</reference>
<organism evidence="2">
    <name type="scientific">Sesamum latifolium</name>
    <dbReference type="NCBI Taxonomy" id="2727402"/>
    <lineage>
        <taxon>Eukaryota</taxon>
        <taxon>Viridiplantae</taxon>
        <taxon>Streptophyta</taxon>
        <taxon>Embryophyta</taxon>
        <taxon>Tracheophyta</taxon>
        <taxon>Spermatophyta</taxon>
        <taxon>Magnoliopsida</taxon>
        <taxon>eudicotyledons</taxon>
        <taxon>Gunneridae</taxon>
        <taxon>Pentapetalae</taxon>
        <taxon>asterids</taxon>
        <taxon>lamiids</taxon>
        <taxon>Lamiales</taxon>
        <taxon>Pedaliaceae</taxon>
        <taxon>Sesamum</taxon>
    </lineage>
</organism>
<proteinExistence type="predicted"/>
<evidence type="ECO:0000256" key="1">
    <source>
        <dbReference type="SAM" id="MobiDB-lite"/>
    </source>
</evidence>
<evidence type="ECO:0000313" key="2">
    <source>
        <dbReference type="EMBL" id="KAL0428258.1"/>
    </source>
</evidence>
<dbReference type="EMBL" id="JACGWN010000010">
    <property type="protein sequence ID" value="KAL0428258.1"/>
    <property type="molecule type" value="Genomic_DNA"/>
</dbReference>
<dbReference type="AlphaFoldDB" id="A0AAW2VG83"/>
<name>A0AAW2VG83_9LAMI</name>